<dbReference type="Pfam" id="PF14082">
    <property type="entry name" value="SduA_C"/>
    <property type="match status" value="1"/>
</dbReference>
<evidence type="ECO:0000313" key="2">
    <source>
        <dbReference type="EMBL" id="PZF71144.1"/>
    </source>
</evidence>
<dbReference type="EMBL" id="QKTW01000026">
    <property type="protein sequence ID" value="PZF71144.1"/>
    <property type="molecule type" value="Genomic_DNA"/>
</dbReference>
<organism evidence="2 3">
    <name type="scientific">Taibaiella soli</name>
    <dbReference type="NCBI Taxonomy" id="1649169"/>
    <lineage>
        <taxon>Bacteria</taxon>
        <taxon>Pseudomonadati</taxon>
        <taxon>Bacteroidota</taxon>
        <taxon>Chitinophagia</taxon>
        <taxon>Chitinophagales</taxon>
        <taxon>Chitinophagaceae</taxon>
        <taxon>Taibaiella</taxon>
    </lineage>
</organism>
<protein>
    <recommendedName>
        <fullName evidence="1">Shedu protein SduA C-terminal domain-containing protein</fullName>
    </recommendedName>
</protein>
<evidence type="ECO:0000313" key="3">
    <source>
        <dbReference type="Proteomes" id="UP000248745"/>
    </source>
</evidence>
<name>A0A2W2AT54_9BACT</name>
<dbReference type="InterPro" id="IPR025359">
    <property type="entry name" value="SduA_C"/>
</dbReference>
<feature type="domain" description="Shedu protein SduA C-terminal" evidence="1">
    <location>
        <begin position="34"/>
        <end position="182"/>
    </location>
</feature>
<dbReference type="AlphaFoldDB" id="A0A2W2AT54"/>
<keyword evidence="3" id="KW-1185">Reference proteome</keyword>
<sequence>MEKELYSWRNLANSNTHRGIIKDWKGLLDNTKLKEKDYHSFLSAAPYFFFCPLEAHLVISKLKLGSEYETDFIVVKEGYSSGTIYEFVEIESPHTKLFDSKGKPSSKLNAALQQIMDWKRFLKSDKTFFKKFLPTVNTRIDSNSKIEFKIVIGRRSDNQEEMEKREQYCDENNIEIMSFDRLSDIANRNLFPDEPTIYSGQMHFLEDLQKKNELANPFFECVSDSTWKSICKKGHARHFYTNFLDDILAHRTYNKYFDQFKKEFIRT</sequence>
<dbReference type="Proteomes" id="UP000248745">
    <property type="component" value="Unassembled WGS sequence"/>
</dbReference>
<evidence type="ECO:0000259" key="1">
    <source>
        <dbReference type="Pfam" id="PF14082"/>
    </source>
</evidence>
<dbReference type="OrthoDB" id="1358919at2"/>
<reference evidence="2 3" key="1">
    <citation type="submission" date="2018-06" db="EMBL/GenBank/DDBJ databases">
        <title>Mucibacter soli gen. nov., sp. nov., a new member of the family Chitinophagaceae producing mucin.</title>
        <authorList>
            <person name="Kim M.-K."/>
            <person name="Park S."/>
            <person name="Kim T.-S."/>
            <person name="Joung Y."/>
            <person name="Han J.-H."/>
            <person name="Kim S.B."/>
        </authorList>
    </citation>
    <scope>NUCLEOTIDE SEQUENCE [LARGE SCALE GENOMIC DNA]</scope>
    <source>
        <strain evidence="2 3">R1-15</strain>
    </source>
</reference>
<comment type="caution">
    <text evidence="2">The sequence shown here is derived from an EMBL/GenBank/DDBJ whole genome shotgun (WGS) entry which is preliminary data.</text>
</comment>
<gene>
    <name evidence="2" type="ORF">DN068_19400</name>
</gene>
<dbReference type="RefSeq" id="WP_111000612.1">
    <property type="nucleotide sequence ID" value="NZ_QKTW01000026.1"/>
</dbReference>
<accession>A0A2W2AT54</accession>
<proteinExistence type="predicted"/>